<dbReference type="InterPro" id="IPR017853">
    <property type="entry name" value="GH"/>
</dbReference>
<dbReference type="InterPro" id="IPR001360">
    <property type="entry name" value="Glyco_hydro_1"/>
</dbReference>
<evidence type="ECO:0000256" key="3">
    <source>
        <dbReference type="ARBA" id="ARBA00023295"/>
    </source>
</evidence>
<name>A0A1F5S6B2_9BACT</name>
<dbReference type="AlphaFoldDB" id="A0A1F5S6B2"/>
<dbReference type="PANTHER" id="PTHR10353">
    <property type="entry name" value="GLYCOSYL HYDROLASE"/>
    <property type="match status" value="1"/>
</dbReference>
<keyword evidence="3" id="KW-0326">Glycosidase</keyword>
<protein>
    <recommendedName>
        <fullName evidence="7">Beta-glucosidase</fullName>
    </recommendedName>
</protein>
<comment type="caution">
    <text evidence="5">The sequence shown here is derived from an EMBL/GenBank/DDBJ whole genome shotgun (WGS) entry which is preliminary data.</text>
</comment>
<sequence length="406" mass="47524">MAKILKFPPGFLWGVSTSAYQIEGGIDNDWSEWERTEVRRKKLKEENKNLSDFICGQACDSYNKYEEDLDLVKGLNCGAYRMGLEWARLEPEQGKFDQAEIKHYRQVLAAAKKRNLKVVLTLWHWTNPLWLTAQGGWANNQAIEYFARYVELAARELGEYVDYWVTINEPMVYIANGYLTAKFPPNKKNIFQAWRVCQNLVKAHRAGYGIIHEKIPAAKIGLTMLTNYFEPAHKGNLVEVFSAKLADHCWNDRFVKKLKNKFDFLGLDYYFHDRLAWYPPFRKNLNKEVTDMGWEIYPAGIYQVLKNYAKFKKPLFIMENGLADQGDKKRVKFITGHLQYVHQAISEGVDARGYFYWSLIDNFEWAHGFKPKFGLYVVDRKTFARLPRPSARIYSEICKNNQVRVE</sequence>
<evidence type="ECO:0008006" key="7">
    <source>
        <dbReference type="Google" id="ProtNLM"/>
    </source>
</evidence>
<dbReference type="Gene3D" id="3.20.20.80">
    <property type="entry name" value="Glycosidases"/>
    <property type="match status" value="1"/>
</dbReference>
<dbReference type="GO" id="GO:0008422">
    <property type="term" value="F:beta-glucosidase activity"/>
    <property type="evidence" value="ECO:0007669"/>
    <property type="project" value="TreeGrafter"/>
</dbReference>
<evidence type="ECO:0000313" key="6">
    <source>
        <dbReference type="Proteomes" id="UP000176877"/>
    </source>
</evidence>
<keyword evidence="2" id="KW-0378">Hydrolase</keyword>
<evidence type="ECO:0000256" key="2">
    <source>
        <dbReference type="ARBA" id="ARBA00022801"/>
    </source>
</evidence>
<dbReference type="PRINTS" id="PR00131">
    <property type="entry name" value="GLHYDRLASE1"/>
</dbReference>
<dbReference type="SUPFAM" id="SSF51445">
    <property type="entry name" value="(Trans)glycosidases"/>
    <property type="match status" value="1"/>
</dbReference>
<accession>A0A1F5S6B2</accession>
<reference evidence="5 6" key="1">
    <citation type="journal article" date="2016" name="Nat. Commun.">
        <title>Thousands of microbial genomes shed light on interconnected biogeochemical processes in an aquifer system.</title>
        <authorList>
            <person name="Anantharaman K."/>
            <person name="Brown C.T."/>
            <person name="Hug L.A."/>
            <person name="Sharon I."/>
            <person name="Castelle C.J."/>
            <person name="Probst A.J."/>
            <person name="Thomas B.C."/>
            <person name="Singh A."/>
            <person name="Wilkins M.J."/>
            <person name="Karaoz U."/>
            <person name="Brodie E.L."/>
            <person name="Williams K.H."/>
            <person name="Hubbard S.S."/>
            <person name="Banfield J.F."/>
        </authorList>
    </citation>
    <scope>NUCLEOTIDE SEQUENCE [LARGE SCALE GENOMIC DNA]</scope>
</reference>
<evidence type="ECO:0000256" key="4">
    <source>
        <dbReference type="RuleBase" id="RU003690"/>
    </source>
</evidence>
<gene>
    <name evidence="5" type="ORF">A3D45_00080</name>
</gene>
<dbReference type="PROSITE" id="PS00653">
    <property type="entry name" value="GLYCOSYL_HYDROL_F1_2"/>
    <property type="match status" value="1"/>
</dbReference>
<proteinExistence type="inferred from homology"/>
<dbReference type="EMBL" id="MFFT01000060">
    <property type="protein sequence ID" value="OGF22209.1"/>
    <property type="molecule type" value="Genomic_DNA"/>
</dbReference>
<dbReference type="PANTHER" id="PTHR10353:SF209">
    <property type="entry name" value="GALACTOLIPID GALACTOSYLTRANSFERASE SFR2, CHLOROPLASTIC"/>
    <property type="match status" value="1"/>
</dbReference>
<organism evidence="5 6">
    <name type="scientific">Candidatus Falkowbacteria bacterium RIFCSPHIGHO2_02_FULL_42_9</name>
    <dbReference type="NCBI Taxonomy" id="1797986"/>
    <lineage>
        <taxon>Bacteria</taxon>
        <taxon>Candidatus Falkowiibacteriota</taxon>
    </lineage>
</organism>
<evidence type="ECO:0000313" key="5">
    <source>
        <dbReference type="EMBL" id="OGF22209.1"/>
    </source>
</evidence>
<dbReference type="Pfam" id="PF00232">
    <property type="entry name" value="Glyco_hydro_1"/>
    <property type="match status" value="2"/>
</dbReference>
<evidence type="ECO:0000256" key="1">
    <source>
        <dbReference type="ARBA" id="ARBA00010838"/>
    </source>
</evidence>
<dbReference type="GO" id="GO:0005975">
    <property type="term" value="P:carbohydrate metabolic process"/>
    <property type="evidence" value="ECO:0007669"/>
    <property type="project" value="InterPro"/>
</dbReference>
<dbReference type="Proteomes" id="UP000176877">
    <property type="component" value="Unassembled WGS sequence"/>
</dbReference>
<dbReference type="InterPro" id="IPR033132">
    <property type="entry name" value="GH_1_N_CS"/>
</dbReference>
<comment type="similarity">
    <text evidence="1 4">Belongs to the glycosyl hydrolase 1 family.</text>
</comment>